<dbReference type="AlphaFoldDB" id="A0A7Z0VK09"/>
<organism evidence="1 2">
    <name type="scientific">Candidatus Thiodiazotropha endolucinida</name>
    <dbReference type="NCBI Taxonomy" id="1655433"/>
    <lineage>
        <taxon>Bacteria</taxon>
        <taxon>Pseudomonadati</taxon>
        <taxon>Pseudomonadota</taxon>
        <taxon>Gammaproteobacteria</taxon>
        <taxon>Chromatiales</taxon>
        <taxon>Sedimenticolaceae</taxon>
        <taxon>Candidatus Thiodiazotropha</taxon>
    </lineage>
</organism>
<keyword evidence="2" id="KW-1185">Reference proteome</keyword>
<gene>
    <name evidence="1" type="ORF">CODIS_28010</name>
</gene>
<protein>
    <submittedName>
        <fullName evidence="1">Uncharacterized protein</fullName>
    </submittedName>
</protein>
<dbReference type="EMBL" id="MARB01000015">
    <property type="protein sequence ID" value="ODJ87052.1"/>
    <property type="molecule type" value="Genomic_DNA"/>
</dbReference>
<evidence type="ECO:0000313" key="2">
    <source>
        <dbReference type="Proteomes" id="UP000094769"/>
    </source>
</evidence>
<dbReference type="RefSeq" id="WP_154723129.1">
    <property type="nucleotide sequence ID" value="NZ_MARB01000015.1"/>
</dbReference>
<proteinExistence type="predicted"/>
<comment type="caution">
    <text evidence="1">The sequence shown here is derived from an EMBL/GenBank/DDBJ whole genome shotgun (WGS) entry which is preliminary data.</text>
</comment>
<name>A0A7Z0VK09_9GAMM</name>
<accession>A0A7Z0VK09</accession>
<reference evidence="1 2" key="1">
    <citation type="submission" date="2016-06" db="EMBL/GenBank/DDBJ databases">
        <title>Genome sequence of endosymbiont of Candidatus Endolucinida thiodiazotropha.</title>
        <authorList>
            <person name="Poehlein A."/>
            <person name="Koenig S."/>
            <person name="Heiden S.E."/>
            <person name="Thuermer A."/>
            <person name="Voget S."/>
            <person name="Daniel R."/>
            <person name="Markert S."/>
            <person name="Gros O."/>
            <person name="Schweder T."/>
        </authorList>
    </citation>
    <scope>NUCLEOTIDE SEQUENCE [LARGE SCALE GENOMIC DNA]</scope>
    <source>
        <strain evidence="1 2">COS</strain>
    </source>
</reference>
<dbReference type="Proteomes" id="UP000094769">
    <property type="component" value="Unassembled WGS sequence"/>
</dbReference>
<evidence type="ECO:0000313" key="1">
    <source>
        <dbReference type="EMBL" id="ODJ87052.1"/>
    </source>
</evidence>
<sequence length="57" mass="6602">MPKLTSGITQKERLKVIQSIDMMKTTRNDHERQILKRYRDMVTREFLNVQAPALGGG</sequence>